<evidence type="ECO:0000313" key="4">
    <source>
        <dbReference type="EMBL" id="GAG06755.1"/>
    </source>
</evidence>
<proteinExistence type="inferred from homology"/>
<reference evidence="4" key="1">
    <citation type="journal article" date="2014" name="Front. Microbiol.">
        <title>High frequency of phylogenetically diverse reductive dehalogenase-homologous genes in deep subseafloor sedimentary metagenomes.</title>
        <authorList>
            <person name="Kawai M."/>
            <person name="Futagami T."/>
            <person name="Toyoda A."/>
            <person name="Takaki Y."/>
            <person name="Nishi S."/>
            <person name="Hori S."/>
            <person name="Arai W."/>
            <person name="Tsubouchi T."/>
            <person name="Morono Y."/>
            <person name="Uchiyama I."/>
            <person name="Ito T."/>
            <person name="Fujiyama A."/>
            <person name="Inagaki F."/>
            <person name="Takami H."/>
        </authorList>
    </citation>
    <scope>NUCLEOTIDE SEQUENCE</scope>
    <source>
        <strain evidence="4">Expedition CK06-06</strain>
    </source>
</reference>
<dbReference type="AlphaFoldDB" id="X0UM63"/>
<feature type="domain" description="ATP-dependent DNA ligase family profile" evidence="3">
    <location>
        <begin position="7"/>
        <end position="118"/>
    </location>
</feature>
<dbReference type="GO" id="GO:0006310">
    <property type="term" value="P:DNA recombination"/>
    <property type="evidence" value="ECO:0007669"/>
    <property type="project" value="InterPro"/>
</dbReference>
<protein>
    <recommendedName>
        <fullName evidence="3">ATP-dependent DNA ligase family profile domain-containing protein</fullName>
    </recommendedName>
</protein>
<sequence length="119" mass="13738">MRGLPARTVIDGEIVVLQHGRPSFQKLQQRDHLQDPTRIEILSKRMPVRLMAFDLLYVRGRRITGQPLIERRQQLIELVGRLGHPLLIVPDYVVGHGMEFFAGIVRHRLEGIMAKRLDS</sequence>
<dbReference type="Gene3D" id="3.30.470.30">
    <property type="entry name" value="DNA ligase/mRNA capping enzyme"/>
    <property type="match status" value="1"/>
</dbReference>
<name>X0UM63_9ZZZZ</name>
<comment type="caution">
    <text evidence="4">The sequence shown here is derived from an EMBL/GenBank/DDBJ whole genome shotgun (WGS) entry which is preliminary data.</text>
</comment>
<organism evidence="4">
    <name type="scientific">marine sediment metagenome</name>
    <dbReference type="NCBI Taxonomy" id="412755"/>
    <lineage>
        <taxon>unclassified sequences</taxon>
        <taxon>metagenomes</taxon>
        <taxon>ecological metagenomes</taxon>
    </lineage>
</organism>
<gene>
    <name evidence="4" type="ORF">S01H1_42434</name>
</gene>
<dbReference type="InterPro" id="IPR012310">
    <property type="entry name" value="DNA_ligase_ATP-dep_cent"/>
</dbReference>
<dbReference type="PANTHER" id="PTHR45674">
    <property type="entry name" value="DNA LIGASE 1/3 FAMILY MEMBER"/>
    <property type="match status" value="1"/>
</dbReference>
<dbReference type="EMBL" id="BARS01026991">
    <property type="protein sequence ID" value="GAG06755.1"/>
    <property type="molecule type" value="Genomic_DNA"/>
</dbReference>
<comment type="similarity">
    <text evidence="1">Belongs to the ATP-dependent DNA ligase family.</text>
</comment>
<dbReference type="PANTHER" id="PTHR45674:SF4">
    <property type="entry name" value="DNA LIGASE 1"/>
    <property type="match status" value="1"/>
</dbReference>
<accession>X0UM63</accession>
<evidence type="ECO:0000256" key="1">
    <source>
        <dbReference type="ARBA" id="ARBA00007572"/>
    </source>
</evidence>
<dbReference type="Pfam" id="PF01068">
    <property type="entry name" value="DNA_ligase_A_M"/>
    <property type="match status" value="1"/>
</dbReference>
<dbReference type="SUPFAM" id="SSF56091">
    <property type="entry name" value="DNA ligase/mRNA capping enzyme, catalytic domain"/>
    <property type="match status" value="1"/>
</dbReference>
<dbReference type="GO" id="GO:0006281">
    <property type="term" value="P:DNA repair"/>
    <property type="evidence" value="ECO:0007669"/>
    <property type="project" value="InterPro"/>
</dbReference>
<evidence type="ECO:0000256" key="2">
    <source>
        <dbReference type="ARBA" id="ARBA00022598"/>
    </source>
</evidence>
<dbReference type="InterPro" id="IPR050191">
    <property type="entry name" value="ATP-dep_DNA_ligase"/>
</dbReference>
<evidence type="ECO:0000259" key="3">
    <source>
        <dbReference type="Pfam" id="PF01068"/>
    </source>
</evidence>
<dbReference type="GO" id="GO:0005524">
    <property type="term" value="F:ATP binding"/>
    <property type="evidence" value="ECO:0007669"/>
    <property type="project" value="InterPro"/>
</dbReference>
<feature type="non-terminal residue" evidence="4">
    <location>
        <position position="119"/>
    </location>
</feature>
<keyword evidence="2" id="KW-0436">Ligase</keyword>
<dbReference type="GO" id="GO:0003910">
    <property type="term" value="F:DNA ligase (ATP) activity"/>
    <property type="evidence" value="ECO:0007669"/>
    <property type="project" value="InterPro"/>
</dbReference>